<evidence type="ECO:0000256" key="5">
    <source>
        <dbReference type="ARBA" id="ARBA00022840"/>
    </source>
</evidence>
<evidence type="ECO:0000256" key="2">
    <source>
        <dbReference type="ARBA" id="ARBA00022679"/>
    </source>
</evidence>
<dbReference type="InterPro" id="IPR051175">
    <property type="entry name" value="CLK_kinases"/>
</dbReference>
<sequence>MASMDLMFSKQLNCVELFSNKFAVNSVLAGRYVVERVVREGNVYQLVHAKDLVDGVRKVVRVVNRSTVSHNILIGDLLWLRSLRTDDGRFWHSKFYAEHRDSLYVYIVFCFPRKTLRDVLADEKIYLSARHVKEISHQALRAVIALHDELTLHTDICPENIELVSDDVVSYSVYCADGSFVQRTSLASTEIRLCFYGAVGVRSSVIAGEDQYKSPEAVFGMRYSEKSDGFSLGCLISELLLGRPLFPRCLPGPNYRREKTILFDVILGPFPDDLISAIRRTYSGIFSTPTSDFPEVDASIHRRIRRYAEDALPLRALIDDDVALDLIESMVHLDFRLRVSLRHLDDHPFFHSRE</sequence>
<dbReference type="EMBL" id="NHYE01005511">
    <property type="protein sequence ID" value="PPQ71219.1"/>
    <property type="molecule type" value="Genomic_DNA"/>
</dbReference>
<evidence type="ECO:0000259" key="6">
    <source>
        <dbReference type="PROSITE" id="PS50011"/>
    </source>
</evidence>
<evidence type="ECO:0000256" key="1">
    <source>
        <dbReference type="ARBA" id="ARBA00022527"/>
    </source>
</evidence>
<dbReference type="GO" id="GO:0004674">
    <property type="term" value="F:protein serine/threonine kinase activity"/>
    <property type="evidence" value="ECO:0007669"/>
    <property type="project" value="UniProtKB-KW"/>
</dbReference>
<dbReference type="SMART" id="SM00220">
    <property type="entry name" value="S_TKc"/>
    <property type="match status" value="1"/>
</dbReference>
<dbReference type="Gene3D" id="1.10.510.10">
    <property type="entry name" value="Transferase(Phosphotransferase) domain 1"/>
    <property type="match status" value="1"/>
</dbReference>
<dbReference type="InParanoid" id="A0A409VY89"/>
<evidence type="ECO:0000313" key="7">
    <source>
        <dbReference type="EMBL" id="PPQ71219.1"/>
    </source>
</evidence>
<keyword evidence="8" id="KW-1185">Reference proteome</keyword>
<comment type="caution">
    <text evidence="7">The sequence shown here is derived from an EMBL/GenBank/DDBJ whole genome shotgun (WGS) entry which is preliminary data.</text>
</comment>
<proteinExistence type="predicted"/>
<reference evidence="7 8" key="1">
    <citation type="journal article" date="2018" name="Evol. Lett.">
        <title>Horizontal gene cluster transfer increased hallucinogenic mushroom diversity.</title>
        <authorList>
            <person name="Reynolds H.T."/>
            <person name="Vijayakumar V."/>
            <person name="Gluck-Thaler E."/>
            <person name="Korotkin H.B."/>
            <person name="Matheny P.B."/>
            <person name="Slot J.C."/>
        </authorList>
    </citation>
    <scope>NUCLEOTIDE SEQUENCE [LARGE SCALE GENOMIC DNA]</scope>
    <source>
        <strain evidence="7 8">SRW20</strain>
    </source>
</reference>
<dbReference type="GO" id="GO:0005524">
    <property type="term" value="F:ATP binding"/>
    <property type="evidence" value="ECO:0007669"/>
    <property type="project" value="UniProtKB-KW"/>
</dbReference>
<gene>
    <name evidence="7" type="ORF">CVT26_010997</name>
</gene>
<organism evidence="7 8">
    <name type="scientific">Gymnopilus dilepis</name>
    <dbReference type="NCBI Taxonomy" id="231916"/>
    <lineage>
        <taxon>Eukaryota</taxon>
        <taxon>Fungi</taxon>
        <taxon>Dikarya</taxon>
        <taxon>Basidiomycota</taxon>
        <taxon>Agaricomycotina</taxon>
        <taxon>Agaricomycetes</taxon>
        <taxon>Agaricomycetidae</taxon>
        <taxon>Agaricales</taxon>
        <taxon>Agaricineae</taxon>
        <taxon>Hymenogastraceae</taxon>
        <taxon>Gymnopilus</taxon>
    </lineage>
</organism>
<dbReference type="InterPro" id="IPR011009">
    <property type="entry name" value="Kinase-like_dom_sf"/>
</dbReference>
<dbReference type="PROSITE" id="PS50011">
    <property type="entry name" value="PROTEIN_KINASE_DOM"/>
    <property type="match status" value="1"/>
</dbReference>
<dbReference type="GO" id="GO:0005634">
    <property type="term" value="C:nucleus"/>
    <property type="evidence" value="ECO:0007669"/>
    <property type="project" value="TreeGrafter"/>
</dbReference>
<keyword evidence="2" id="KW-0808">Transferase</keyword>
<keyword evidence="3" id="KW-0547">Nucleotide-binding</keyword>
<dbReference type="SUPFAM" id="SSF56112">
    <property type="entry name" value="Protein kinase-like (PK-like)"/>
    <property type="match status" value="1"/>
</dbReference>
<feature type="domain" description="Protein kinase" evidence="6">
    <location>
        <begin position="32"/>
        <end position="350"/>
    </location>
</feature>
<dbReference type="Pfam" id="PF00069">
    <property type="entry name" value="Pkinase"/>
    <property type="match status" value="1"/>
</dbReference>
<dbReference type="OrthoDB" id="347657at2759"/>
<evidence type="ECO:0000313" key="8">
    <source>
        <dbReference type="Proteomes" id="UP000284706"/>
    </source>
</evidence>
<name>A0A409VY89_9AGAR</name>
<dbReference type="Proteomes" id="UP000284706">
    <property type="component" value="Unassembled WGS sequence"/>
</dbReference>
<dbReference type="AlphaFoldDB" id="A0A409VY89"/>
<keyword evidence="1" id="KW-0723">Serine/threonine-protein kinase</keyword>
<dbReference type="Gene3D" id="3.30.200.20">
    <property type="entry name" value="Phosphorylase Kinase, domain 1"/>
    <property type="match status" value="1"/>
</dbReference>
<protein>
    <recommendedName>
        <fullName evidence="6">Protein kinase domain-containing protein</fullName>
    </recommendedName>
</protein>
<keyword evidence="5" id="KW-0067">ATP-binding</keyword>
<keyword evidence="4" id="KW-0418">Kinase</keyword>
<dbReference type="PANTHER" id="PTHR45646:SF11">
    <property type="entry name" value="SERINE_THREONINE-PROTEIN KINASE DOA"/>
    <property type="match status" value="1"/>
</dbReference>
<dbReference type="PANTHER" id="PTHR45646">
    <property type="entry name" value="SERINE/THREONINE-PROTEIN KINASE DOA-RELATED"/>
    <property type="match status" value="1"/>
</dbReference>
<evidence type="ECO:0000256" key="4">
    <source>
        <dbReference type="ARBA" id="ARBA00022777"/>
    </source>
</evidence>
<evidence type="ECO:0000256" key="3">
    <source>
        <dbReference type="ARBA" id="ARBA00022741"/>
    </source>
</evidence>
<dbReference type="InterPro" id="IPR000719">
    <property type="entry name" value="Prot_kinase_dom"/>
</dbReference>
<accession>A0A409VY89</accession>